<comment type="caution">
    <text evidence="8">The sequence shown here is derived from an EMBL/GenBank/DDBJ whole genome shotgun (WGS) entry which is preliminary data.</text>
</comment>
<feature type="transmembrane region" description="Helical" evidence="6">
    <location>
        <begin position="223"/>
        <end position="244"/>
    </location>
</feature>
<keyword evidence="9" id="KW-1185">Reference proteome</keyword>
<dbReference type="SUPFAM" id="SSF103481">
    <property type="entry name" value="Multidrug resistance efflux transporter EmrE"/>
    <property type="match status" value="2"/>
</dbReference>
<keyword evidence="3 6" id="KW-0812">Transmembrane</keyword>
<evidence type="ECO:0000256" key="6">
    <source>
        <dbReference type="SAM" id="Phobius"/>
    </source>
</evidence>
<feature type="transmembrane region" description="Helical" evidence="6">
    <location>
        <begin position="53"/>
        <end position="71"/>
    </location>
</feature>
<reference evidence="8 9" key="1">
    <citation type="submission" date="2020-03" db="EMBL/GenBank/DDBJ databases">
        <title>Roseomonas stagni sp. nov., isolated from pond water in Japan.</title>
        <authorList>
            <person name="Furuhata K."/>
            <person name="Miyamoto H."/>
            <person name="Goto K."/>
        </authorList>
    </citation>
    <scope>NUCLEOTIDE SEQUENCE [LARGE SCALE GENOMIC DNA]</scope>
    <source>
        <strain evidence="8 9">PeD5</strain>
    </source>
</reference>
<evidence type="ECO:0000256" key="1">
    <source>
        <dbReference type="ARBA" id="ARBA00004651"/>
    </source>
</evidence>
<dbReference type="PANTHER" id="PTHR42920:SF5">
    <property type="entry name" value="EAMA DOMAIN-CONTAINING PROTEIN"/>
    <property type="match status" value="1"/>
</dbReference>
<keyword evidence="4 6" id="KW-1133">Transmembrane helix</keyword>
<evidence type="ECO:0000256" key="4">
    <source>
        <dbReference type="ARBA" id="ARBA00022989"/>
    </source>
</evidence>
<dbReference type="InterPro" id="IPR000620">
    <property type="entry name" value="EamA_dom"/>
</dbReference>
<feature type="transmembrane region" description="Helical" evidence="6">
    <location>
        <begin position="162"/>
        <end position="180"/>
    </location>
</feature>
<evidence type="ECO:0000256" key="5">
    <source>
        <dbReference type="ARBA" id="ARBA00023136"/>
    </source>
</evidence>
<feature type="transmembrane region" description="Helical" evidence="6">
    <location>
        <begin position="282"/>
        <end position="301"/>
    </location>
</feature>
<evidence type="ECO:0000313" key="9">
    <source>
        <dbReference type="Proteomes" id="UP000475385"/>
    </source>
</evidence>
<dbReference type="Proteomes" id="UP000475385">
    <property type="component" value="Unassembled WGS sequence"/>
</dbReference>
<dbReference type="EMBL" id="JAAIKB010000013">
    <property type="protein sequence ID" value="NGM23246.1"/>
    <property type="molecule type" value="Genomic_DNA"/>
</dbReference>
<evidence type="ECO:0000259" key="7">
    <source>
        <dbReference type="Pfam" id="PF00892"/>
    </source>
</evidence>
<feature type="transmembrane region" description="Helical" evidence="6">
    <location>
        <begin position="20"/>
        <end position="41"/>
    </location>
</feature>
<feature type="domain" description="EamA" evidence="7">
    <location>
        <begin position="163"/>
        <end position="295"/>
    </location>
</feature>
<keyword evidence="2" id="KW-1003">Cell membrane</keyword>
<dbReference type="PANTHER" id="PTHR42920">
    <property type="entry name" value="OS03G0707200 PROTEIN-RELATED"/>
    <property type="match status" value="1"/>
</dbReference>
<protein>
    <submittedName>
        <fullName evidence="8">DMT family transporter</fullName>
    </submittedName>
</protein>
<feature type="transmembrane region" description="Helical" evidence="6">
    <location>
        <begin position="83"/>
        <end position="104"/>
    </location>
</feature>
<keyword evidence="5 6" id="KW-0472">Membrane</keyword>
<dbReference type="InterPro" id="IPR037185">
    <property type="entry name" value="EmrE-like"/>
</dbReference>
<feature type="transmembrane region" description="Helical" evidence="6">
    <location>
        <begin position="138"/>
        <end position="156"/>
    </location>
</feature>
<feature type="transmembrane region" description="Helical" evidence="6">
    <location>
        <begin position="256"/>
        <end position="276"/>
    </location>
</feature>
<feature type="transmembrane region" description="Helical" evidence="6">
    <location>
        <begin position="110"/>
        <end position="129"/>
    </location>
</feature>
<dbReference type="AlphaFoldDB" id="A0A6M1LS48"/>
<feature type="domain" description="EamA" evidence="7">
    <location>
        <begin position="18"/>
        <end position="152"/>
    </location>
</feature>
<feature type="transmembrane region" description="Helical" evidence="6">
    <location>
        <begin position="192"/>
        <end position="211"/>
    </location>
</feature>
<evidence type="ECO:0000256" key="2">
    <source>
        <dbReference type="ARBA" id="ARBA00022475"/>
    </source>
</evidence>
<dbReference type="InterPro" id="IPR051258">
    <property type="entry name" value="Diverse_Substrate_Transporter"/>
</dbReference>
<organism evidence="8 9">
    <name type="scientific">Falsiroseomonas algicola</name>
    <dbReference type="NCBI Taxonomy" id="2716930"/>
    <lineage>
        <taxon>Bacteria</taxon>
        <taxon>Pseudomonadati</taxon>
        <taxon>Pseudomonadota</taxon>
        <taxon>Alphaproteobacteria</taxon>
        <taxon>Acetobacterales</taxon>
        <taxon>Roseomonadaceae</taxon>
        <taxon>Falsiroseomonas</taxon>
    </lineage>
</organism>
<comment type="subcellular location">
    <subcellularLocation>
        <location evidence="1">Cell membrane</location>
        <topology evidence="1">Multi-pass membrane protein</topology>
    </subcellularLocation>
</comment>
<proteinExistence type="predicted"/>
<evidence type="ECO:0000256" key="3">
    <source>
        <dbReference type="ARBA" id="ARBA00022692"/>
    </source>
</evidence>
<dbReference type="Pfam" id="PF00892">
    <property type="entry name" value="EamA"/>
    <property type="match status" value="2"/>
</dbReference>
<dbReference type="RefSeq" id="WP_164697155.1">
    <property type="nucleotide sequence ID" value="NZ_JAAIKB010000013.1"/>
</dbReference>
<evidence type="ECO:0000313" key="8">
    <source>
        <dbReference type="EMBL" id="NGM23246.1"/>
    </source>
</evidence>
<sequence length="305" mass="31502">MSATVMKSHSLMLTPTLRGLLWGLTAAVIWGGYLSFARAGITGGLAPLDFALLRYGTAALLVLPLLPRIGMRDLGGIGWGRGAVLALLAGPAFILLGTWGYRFAPLAHGAVVQPATVTIATMALAMLVLREQIARQRWIGVAIVIGGLALVSGAAMAQGEAWKGDLIFAAAGLLWALFTIASRRWKVDAWRATTAVAVIGGAAALPLWLAFGDGPALLAQGWRVIGTQALVQGALSGLLAVHAFGRAAALLGPARAAIFPAMVPALAVLAGIPVAGEWPEPVQWLGLATVLAGLPLAMGLWRPRA</sequence>
<accession>A0A6M1LS48</accession>
<name>A0A6M1LS48_9PROT</name>
<dbReference type="GO" id="GO:0005886">
    <property type="term" value="C:plasma membrane"/>
    <property type="evidence" value="ECO:0007669"/>
    <property type="project" value="UniProtKB-SubCell"/>
</dbReference>
<gene>
    <name evidence="8" type="ORF">G3576_24750</name>
</gene>